<keyword evidence="1" id="KW-0812">Transmembrane</keyword>
<evidence type="ECO:0000256" key="1">
    <source>
        <dbReference type="SAM" id="Phobius"/>
    </source>
</evidence>
<name>A0A6J7DT64_9ZZZZ</name>
<reference evidence="2" key="1">
    <citation type="submission" date="2020-05" db="EMBL/GenBank/DDBJ databases">
        <authorList>
            <person name="Chiriac C."/>
            <person name="Salcher M."/>
            <person name="Ghai R."/>
            <person name="Kavagutti S V."/>
        </authorList>
    </citation>
    <scope>NUCLEOTIDE SEQUENCE</scope>
</reference>
<protein>
    <submittedName>
        <fullName evidence="2">Unannotated protein</fullName>
    </submittedName>
</protein>
<dbReference type="EMBL" id="CAFBLU010000012">
    <property type="protein sequence ID" value="CAB4873846.1"/>
    <property type="molecule type" value="Genomic_DNA"/>
</dbReference>
<accession>A0A6J7DT64</accession>
<gene>
    <name evidence="2" type="ORF">UFOPK3444_00892</name>
</gene>
<keyword evidence="1" id="KW-1133">Transmembrane helix</keyword>
<sequence>MRVDQPVQVKAQPASEEIHLPGPSAIPLVTAIAVTLVVIGLGLSLWITAVGAVLLVGCLTRWIGDTRRSVAELPEATPGD</sequence>
<dbReference type="Gene3D" id="1.10.287.70">
    <property type="match status" value="1"/>
</dbReference>
<keyword evidence="1" id="KW-0472">Membrane</keyword>
<organism evidence="2">
    <name type="scientific">freshwater metagenome</name>
    <dbReference type="NCBI Taxonomy" id="449393"/>
    <lineage>
        <taxon>unclassified sequences</taxon>
        <taxon>metagenomes</taxon>
        <taxon>ecological metagenomes</taxon>
    </lineage>
</organism>
<dbReference type="AlphaFoldDB" id="A0A6J7DT64"/>
<proteinExistence type="predicted"/>
<evidence type="ECO:0000313" key="2">
    <source>
        <dbReference type="EMBL" id="CAB4873846.1"/>
    </source>
</evidence>
<feature type="transmembrane region" description="Helical" evidence="1">
    <location>
        <begin position="26"/>
        <end position="59"/>
    </location>
</feature>